<dbReference type="Proteomes" id="UP000199708">
    <property type="component" value="Unassembled WGS sequence"/>
</dbReference>
<feature type="transmembrane region" description="Helical" evidence="1">
    <location>
        <begin position="277"/>
        <end position="295"/>
    </location>
</feature>
<name>A0A1G7Q7Y4_9LACT</name>
<keyword evidence="1" id="KW-0812">Transmembrane</keyword>
<keyword evidence="4" id="KW-1185">Reference proteome</keyword>
<dbReference type="EMBL" id="FNCK01000002">
    <property type="protein sequence ID" value="SDF94697.1"/>
    <property type="molecule type" value="Genomic_DNA"/>
</dbReference>
<dbReference type="OrthoDB" id="4822551at2"/>
<proteinExistence type="predicted"/>
<keyword evidence="1" id="KW-1133">Transmembrane helix</keyword>
<dbReference type="AlphaFoldDB" id="A0A1G7Q7Y4"/>
<feature type="transmembrane region" description="Helical" evidence="1">
    <location>
        <begin position="236"/>
        <end position="252"/>
    </location>
</feature>
<reference evidence="3 4" key="1">
    <citation type="submission" date="2016-10" db="EMBL/GenBank/DDBJ databases">
        <authorList>
            <person name="de Groot N.N."/>
        </authorList>
    </citation>
    <scope>NUCLEOTIDE SEQUENCE [LARGE SCALE GENOMIC DNA]</scope>
    <source>
        <strain evidence="3 4">ATCC BAA-466</strain>
    </source>
</reference>
<sequence length="358" mass="41335">MTYIEIIKQSVIIFPLLALLMTFPYMLYTYRKYGALSFFRTMIIYSFSLYLLTCYLLVILPLPDSSTVSGSYMDKINLVPFSFVADFFNENPFRLSQPSTYLLGLKHSTFLVPAFNVLMLVPFGSYLRYFFKCSFKKVVLYTFLLSLFFELTQLSGLYFIYNAPYRLFDMDDLIQNTAGGMVGYFVASLFTRIMPTRDLIDSESFEKGKKVSGIRFILAYAIDIQIIGLISSFSMLPWLFLLIYLGYFTLLPKKKGSTLGMKLLKFKMSIPKKDHNLLYVVRSVMMLLYFYGIPYSSLWTIEIINGNGGTIVESAAAFVCFMVFMIYIIVTIYTIFAYRKFVFDKICNVSYISEVKSG</sequence>
<dbReference type="InterPro" id="IPR053150">
    <property type="entry name" value="Teicoplanin_resist-assoc"/>
</dbReference>
<accession>A0A1G7Q7Y4</accession>
<feature type="transmembrane region" description="Helical" evidence="1">
    <location>
        <begin position="315"/>
        <end position="336"/>
    </location>
</feature>
<dbReference type="PANTHER" id="PTHR36834">
    <property type="entry name" value="MEMBRANE PROTEIN-RELATED"/>
    <property type="match status" value="1"/>
</dbReference>
<feature type="transmembrane region" description="Helical" evidence="1">
    <location>
        <begin position="212"/>
        <end position="230"/>
    </location>
</feature>
<evidence type="ECO:0000259" key="2">
    <source>
        <dbReference type="Pfam" id="PF04892"/>
    </source>
</evidence>
<dbReference type="InterPro" id="IPR006976">
    <property type="entry name" value="VanZ-like"/>
</dbReference>
<feature type="transmembrane region" description="Helical" evidence="1">
    <location>
        <begin position="110"/>
        <end position="131"/>
    </location>
</feature>
<feature type="transmembrane region" description="Helical" evidence="1">
    <location>
        <begin position="138"/>
        <end position="161"/>
    </location>
</feature>
<feature type="domain" description="VanZ-like" evidence="2">
    <location>
        <begin position="47"/>
        <end position="190"/>
    </location>
</feature>
<feature type="transmembrane region" description="Helical" evidence="1">
    <location>
        <begin position="42"/>
        <end position="62"/>
    </location>
</feature>
<dbReference type="STRING" id="120956.SAMN05421791_1022"/>
<keyword evidence="1" id="KW-0472">Membrane</keyword>
<gene>
    <name evidence="3" type="ORF">SAMN05421791_1022</name>
</gene>
<evidence type="ECO:0000256" key="1">
    <source>
        <dbReference type="SAM" id="Phobius"/>
    </source>
</evidence>
<evidence type="ECO:0000313" key="4">
    <source>
        <dbReference type="Proteomes" id="UP000199708"/>
    </source>
</evidence>
<feature type="transmembrane region" description="Helical" evidence="1">
    <location>
        <begin position="12"/>
        <end position="30"/>
    </location>
</feature>
<dbReference type="PANTHER" id="PTHR36834:SF1">
    <property type="entry name" value="INTEGRAL MEMBRANE PROTEIN"/>
    <property type="match status" value="1"/>
</dbReference>
<evidence type="ECO:0000313" key="3">
    <source>
        <dbReference type="EMBL" id="SDF94697.1"/>
    </source>
</evidence>
<feature type="transmembrane region" description="Helical" evidence="1">
    <location>
        <begin position="173"/>
        <end position="191"/>
    </location>
</feature>
<organism evidence="3 4">
    <name type="scientific">Facklamia miroungae</name>
    <dbReference type="NCBI Taxonomy" id="120956"/>
    <lineage>
        <taxon>Bacteria</taxon>
        <taxon>Bacillati</taxon>
        <taxon>Bacillota</taxon>
        <taxon>Bacilli</taxon>
        <taxon>Lactobacillales</taxon>
        <taxon>Aerococcaceae</taxon>
        <taxon>Facklamia</taxon>
    </lineage>
</organism>
<protein>
    <submittedName>
        <fullName evidence="3">Glycopeptide antibiotics resistance protein</fullName>
    </submittedName>
</protein>
<dbReference type="Pfam" id="PF04892">
    <property type="entry name" value="VanZ"/>
    <property type="match status" value="1"/>
</dbReference>